<dbReference type="EMBL" id="LAZR01001173">
    <property type="protein sequence ID" value="KKN49294.1"/>
    <property type="molecule type" value="Genomic_DNA"/>
</dbReference>
<accession>A0A0F9R3G3</accession>
<evidence type="ECO:0000313" key="1">
    <source>
        <dbReference type="EMBL" id="KKN49294.1"/>
    </source>
</evidence>
<gene>
    <name evidence="1" type="ORF">LCGC14_0643930</name>
</gene>
<reference evidence="1" key="1">
    <citation type="journal article" date="2015" name="Nature">
        <title>Complex archaea that bridge the gap between prokaryotes and eukaryotes.</title>
        <authorList>
            <person name="Spang A."/>
            <person name="Saw J.H."/>
            <person name="Jorgensen S.L."/>
            <person name="Zaremba-Niedzwiedzka K."/>
            <person name="Martijn J."/>
            <person name="Lind A.E."/>
            <person name="van Eijk R."/>
            <person name="Schleper C."/>
            <person name="Guy L."/>
            <person name="Ettema T.J."/>
        </authorList>
    </citation>
    <scope>NUCLEOTIDE SEQUENCE</scope>
</reference>
<sequence>MNEQEELERACLHFEDNLADVVRIADLEAENARLQTRVEEAEAISGAALKNMDAARAERNRAEAGHRAHHA</sequence>
<protein>
    <submittedName>
        <fullName evidence="1">Uncharacterized protein</fullName>
    </submittedName>
</protein>
<name>A0A0F9R3G3_9ZZZZ</name>
<comment type="caution">
    <text evidence="1">The sequence shown here is derived from an EMBL/GenBank/DDBJ whole genome shotgun (WGS) entry which is preliminary data.</text>
</comment>
<organism evidence="1">
    <name type="scientific">marine sediment metagenome</name>
    <dbReference type="NCBI Taxonomy" id="412755"/>
    <lineage>
        <taxon>unclassified sequences</taxon>
        <taxon>metagenomes</taxon>
        <taxon>ecological metagenomes</taxon>
    </lineage>
</organism>
<dbReference type="AlphaFoldDB" id="A0A0F9R3G3"/>
<proteinExistence type="predicted"/>